<gene>
    <name evidence="7" type="primary">maf</name>
    <name evidence="7" type="ORF">H9913_02970</name>
</gene>
<feature type="site" description="Important for substrate specificity" evidence="6">
    <location>
        <position position="156"/>
    </location>
</feature>
<feature type="site" description="Important for substrate specificity" evidence="6">
    <location>
        <position position="70"/>
    </location>
</feature>
<reference evidence="7" key="2">
    <citation type="submission" date="2021-04" db="EMBL/GenBank/DDBJ databases">
        <authorList>
            <person name="Gilroy R."/>
        </authorList>
    </citation>
    <scope>NUCLEOTIDE SEQUENCE</scope>
    <source>
        <strain evidence="7">ChiW19-6364</strain>
    </source>
</reference>
<evidence type="ECO:0000256" key="5">
    <source>
        <dbReference type="ARBA" id="ARBA00023080"/>
    </source>
</evidence>
<accession>A0A9D2R863</accession>
<feature type="site" description="Important for substrate specificity" evidence="6">
    <location>
        <position position="12"/>
    </location>
</feature>
<dbReference type="HAMAP" id="MF_00528">
    <property type="entry name" value="Maf"/>
    <property type="match status" value="1"/>
</dbReference>
<dbReference type="Proteomes" id="UP000823850">
    <property type="component" value="Unassembled WGS sequence"/>
</dbReference>
<dbReference type="Gene3D" id="3.90.950.10">
    <property type="match status" value="1"/>
</dbReference>
<reference evidence="7" key="1">
    <citation type="journal article" date="2021" name="PeerJ">
        <title>Extensive microbial diversity within the chicken gut microbiome revealed by metagenomics and culture.</title>
        <authorList>
            <person name="Gilroy R."/>
            <person name="Ravi A."/>
            <person name="Getino M."/>
            <person name="Pursley I."/>
            <person name="Horton D.L."/>
            <person name="Alikhan N.F."/>
            <person name="Baker D."/>
            <person name="Gharbi K."/>
            <person name="Hall N."/>
            <person name="Watson M."/>
            <person name="Adriaenssens E.M."/>
            <person name="Foster-Nyarko E."/>
            <person name="Jarju S."/>
            <person name="Secka A."/>
            <person name="Antonio M."/>
            <person name="Oren A."/>
            <person name="Chaudhuri R.R."/>
            <person name="La Ragione R."/>
            <person name="Hildebrand F."/>
            <person name="Pallen M.J."/>
        </authorList>
    </citation>
    <scope>NUCLEOTIDE SEQUENCE</scope>
    <source>
        <strain evidence="7">ChiW19-6364</strain>
    </source>
</reference>
<protein>
    <recommendedName>
        <fullName evidence="6">dTTP/UTP pyrophosphatase</fullName>
        <shortName evidence="6">dTTPase/UTPase</shortName>
        <ecNumber evidence="6">3.6.1.9</ecNumber>
    </recommendedName>
    <alternativeName>
        <fullName evidence="6">Nucleoside triphosphate pyrophosphatase</fullName>
    </alternativeName>
    <alternativeName>
        <fullName evidence="6">Nucleotide pyrophosphatase</fullName>
        <shortName evidence="6">Nucleotide PPase</shortName>
    </alternativeName>
</protein>
<evidence type="ECO:0000313" key="7">
    <source>
        <dbReference type="EMBL" id="HJD38965.1"/>
    </source>
</evidence>
<comment type="catalytic activity">
    <reaction evidence="6">
        <text>dTTP + H2O = dTMP + diphosphate + H(+)</text>
        <dbReference type="Rhea" id="RHEA:28534"/>
        <dbReference type="ChEBI" id="CHEBI:15377"/>
        <dbReference type="ChEBI" id="CHEBI:15378"/>
        <dbReference type="ChEBI" id="CHEBI:33019"/>
        <dbReference type="ChEBI" id="CHEBI:37568"/>
        <dbReference type="ChEBI" id="CHEBI:63528"/>
        <dbReference type="EC" id="3.6.1.9"/>
    </reaction>
</comment>
<comment type="function">
    <text evidence="6">Nucleoside triphosphate pyrophosphatase that hydrolyzes dTTP and UTP. May have a dual role in cell division arrest and in preventing the incorporation of modified nucleotides into cellular nucleic acids.</text>
</comment>
<evidence type="ECO:0000313" key="8">
    <source>
        <dbReference type="Proteomes" id="UP000823850"/>
    </source>
</evidence>
<dbReference type="InterPro" id="IPR003697">
    <property type="entry name" value="Maf-like"/>
</dbReference>
<dbReference type="InterPro" id="IPR029001">
    <property type="entry name" value="ITPase-like_fam"/>
</dbReference>
<keyword evidence="3 6" id="KW-0963">Cytoplasm</keyword>
<dbReference type="GO" id="GO:0009117">
    <property type="term" value="P:nucleotide metabolic process"/>
    <property type="evidence" value="ECO:0007669"/>
    <property type="project" value="UniProtKB-KW"/>
</dbReference>
<keyword evidence="4 6" id="KW-0378">Hydrolase</keyword>
<dbReference type="PANTHER" id="PTHR43213">
    <property type="entry name" value="BIFUNCTIONAL DTTP/UTP PYROPHOSPHATASE/METHYLTRANSFERASE PROTEIN-RELATED"/>
    <property type="match status" value="1"/>
</dbReference>
<comment type="caution">
    <text evidence="7">The sequence shown here is derived from an EMBL/GenBank/DDBJ whole genome shotgun (WGS) entry which is preliminary data.</text>
</comment>
<comment type="similarity">
    <text evidence="6">Belongs to the Maf family. YhdE subfamily.</text>
</comment>
<comment type="cofactor">
    <cofactor evidence="1 6">
        <name>a divalent metal cation</name>
        <dbReference type="ChEBI" id="CHEBI:60240"/>
    </cofactor>
</comment>
<evidence type="ECO:0000256" key="1">
    <source>
        <dbReference type="ARBA" id="ARBA00001968"/>
    </source>
</evidence>
<dbReference type="CDD" id="cd00555">
    <property type="entry name" value="Maf"/>
    <property type="match status" value="1"/>
</dbReference>
<dbReference type="GO" id="GO:0005737">
    <property type="term" value="C:cytoplasm"/>
    <property type="evidence" value="ECO:0007669"/>
    <property type="project" value="UniProtKB-SubCell"/>
</dbReference>
<sequence length="194" mass="21265">MRKIILASASPRRRELLEQIGVSFEVCPSKEDELITGNDPGATVEELSRRKCREVFSGIGEDVIVIGADTVVALDGKILGKPKSQADAAHMLSLLRGRTHQVFTGVTVMSRENGRTESVTFHETTQVSFYPMSDREIESYVAGGEPMDKAGAYGIQGEGAVFVREIQGDYSNVVGLPLARLYQEMKNMGIQIKE</sequence>
<dbReference type="PIRSF" id="PIRSF006305">
    <property type="entry name" value="Maf"/>
    <property type="match status" value="1"/>
</dbReference>
<name>A0A9D2R863_9FIRM</name>
<dbReference type="EMBL" id="DWUX01000056">
    <property type="protein sequence ID" value="HJD38965.1"/>
    <property type="molecule type" value="Genomic_DNA"/>
</dbReference>
<dbReference type="SUPFAM" id="SSF52972">
    <property type="entry name" value="ITPase-like"/>
    <property type="match status" value="1"/>
</dbReference>
<keyword evidence="5 6" id="KW-0546">Nucleotide metabolism</keyword>
<dbReference type="Pfam" id="PF02545">
    <property type="entry name" value="Maf"/>
    <property type="match status" value="1"/>
</dbReference>
<dbReference type="PANTHER" id="PTHR43213:SF5">
    <property type="entry name" value="BIFUNCTIONAL DTTP_UTP PYROPHOSPHATASE_METHYLTRANSFERASE PROTEIN-RELATED"/>
    <property type="match status" value="1"/>
</dbReference>
<dbReference type="FunFam" id="3.90.950.10:FF:000005">
    <property type="entry name" value="7-methyl-GTP pyrophosphatase"/>
    <property type="match status" value="1"/>
</dbReference>
<comment type="caution">
    <text evidence="6">Lacks conserved residue(s) required for the propagation of feature annotation.</text>
</comment>
<dbReference type="GO" id="GO:0047429">
    <property type="term" value="F:nucleoside triphosphate diphosphatase activity"/>
    <property type="evidence" value="ECO:0007669"/>
    <property type="project" value="UniProtKB-EC"/>
</dbReference>
<organism evidence="7 8">
    <name type="scientific">Candidatus Blautia stercoripullorum</name>
    <dbReference type="NCBI Taxonomy" id="2838502"/>
    <lineage>
        <taxon>Bacteria</taxon>
        <taxon>Bacillati</taxon>
        <taxon>Bacillota</taxon>
        <taxon>Clostridia</taxon>
        <taxon>Lachnospirales</taxon>
        <taxon>Lachnospiraceae</taxon>
        <taxon>Blautia</taxon>
    </lineage>
</organism>
<dbReference type="AlphaFoldDB" id="A0A9D2R863"/>
<proteinExistence type="inferred from homology"/>
<comment type="subcellular location">
    <subcellularLocation>
        <location evidence="2 6">Cytoplasm</location>
    </subcellularLocation>
</comment>
<feature type="active site" description="Proton acceptor" evidence="6">
    <location>
        <position position="69"/>
    </location>
</feature>
<dbReference type="EC" id="3.6.1.9" evidence="6"/>
<comment type="catalytic activity">
    <reaction evidence="6">
        <text>UTP + H2O = UMP + diphosphate + H(+)</text>
        <dbReference type="Rhea" id="RHEA:29395"/>
        <dbReference type="ChEBI" id="CHEBI:15377"/>
        <dbReference type="ChEBI" id="CHEBI:15378"/>
        <dbReference type="ChEBI" id="CHEBI:33019"/>
        <dbReference type="ChEBI" id="CHEBI:46398"/>
        <dbReference type="ChEBI" id="CHEBI:57865"/>
        <dbReference type="EC" id="3.6.1.9"/>
    </reaction>
</comment>
<evidence type="ECO:0000256" key="6">
    <source>
        <dbReference type="HAMAP-Rule" id="MF_00528"/>
    </source>
</evidence>
<dbReference type="NCBIfam" id="TIGR00172">
    <property type="entry name" value="maf"/>
    <property type="match status" value="1"/>
</dbReference>
<evidence type="ECO:0000256" key="2">
    <source>
        <dbReference type="ARBA" id="ARBA00004496"/>
    </source>
</evidence>
<evidence type="ECO:0000256" key="4">
    <source>
        <dbReference type="ARBA" id="ARBA00022801"/>
    </source>
</evidence>
<evidence type="ECO:0000256" key="3">
    <source>
        <dbReference type="ARBA" id="ARBA00022490"/>
    </source>
</evidence>